<keyword evidence="1" id="KW-0238">DNA-binding</keyword>
<feature type="region of interest" description="Disordered" evidence="2">
    <location>
        <begin position="510"/>
        <end position="531"/>
    </location>
</feature>
<keyword evidence="5" id="KW-1185">Reference proteome</keyword>
<comment type="caution">
    <text evidence="4">The sequence shown here is derived from an EMBL/GenBank/DDBJ whole genome shotgun (WGS) entry which is preliminary data.</text>
</comment>
<gene>
    <name evidence="4" type="ORF">PHPALM_3125</name>
</gene>
<evidence type="ECO:0000256" key="2">
    <source>
        <dbReference type="SAM" id="MobiDB-lite"/>
    </source>
</evidence>
<proteinExistence type="predicted"/>
<dbReference type="Pfam" id="PF07282">
    <property type="entry name" value="Cas12f1-like_TNB"/>
    <property type="match status" value="1"/>
</dbReference>
<feature type="region of interest" description="Disordered" evidence="2">
    <location>
        <begin position="91"/>
        <end position="146"/>
    </location>
</feature>
<reference evidence="4 5" key="1">
    <citation type="journal article" date="2017" name="Genome Biol. Evol.">
        <title>Phytophthora megakarya and P. palmivora, closely related causal agents of cacao black pod rot, underwent increases in genome sizes and gene numbers by different mechanisms.</title>
        <authorList>
            <person name="Ali S.S."/>
            <person name="Shao J."/>
            <person name="Lary D.J."/>
            <person name="Kronmiller B."/>
            <person name="Shen D."/>
            <person name="Strem M.D."/>
            <person name="Amoako-Attah I."/>
            <person name="Akrofi A.Y."/>
            <person name="Begoude B.A."/>
            <person name="Ten Hoopen G.M."/>
            <person name="Coulibaly K."/>
            <person name="Kebe B.I."/>
            <person name="Melnick R.L."/>
            <person name="Guiltinan M.J."/>
            <person name="Tyler B.M."/>
            <person name="Meinhardt L.W."/>
            <person name="Bailey B.A."/>
        </authorList>
    </citation>
    <scope>NUCLEOTIDE SEQUENCE [LARGE SCALE GENOMIC DNA]</scope>
    <source>
        <strain evidence="5">sbr112.9</strain>
    </source>
</reference>
<feature type="compositionally biased region" description="Basic and acidic residues" evidence="2">
    <location>
        <begin position="94"/>
        <end position="103"/>
    </location>
</feature>
<sequence length="770" mass="90402">MSPKRKITDEEKTFLKNRVQRSVICKLSRICKHEPIVGEIQRSAHELKQCQLEAWHLVNVHVLRCLKENLPLPSFDKTFFNRCCAGVMKEAEDEDHKMREPKKVMKSRKRQKAKVTQSAPDSGEDEVEDDRDDTQRKKTKAQSKDEELNKTLRMFWEKRAHNPAYEPPSLEFSSAIRGEIARTLMENSHNMIALQFRRRLHQYIRFRYAEEGELQLDAKTTRRLVESCYRVKEIPAQAKVPENAAEAKPMSVKPTKISKLKKPKKPKMIKLWDEWDNTDDPVECELRGWLVKVPWDWNIRNNLEHFVHKLYDMLTWMEKFAKEHPKTKGTRLYSLLPYSTSYSGCYITINGSTLHGICARIFKRTGWKLDSIPLAPRGGLVCTSFFQENRSMLLREIVNVAQFETRVSDCPVSRAEFDTMDHKTKKTYASRYFADQVSTNGYGASILLTHPKDVNELTEETNDKVLTDSRDPFEKARRRLPSDYSPDVMIGIDPGMRTLCTAVSVGCLPRRRSRSKRQKQHQRRKRKQLNQKYRRGQEIIEISTGEYRHMSKMNHFRAWNERLKKREPWYASVIHAMPSFKSASYYQYMNSLLFFWKHLRFLLALHTENPFLKWRFTRDRLKTKALDALAKRVVPIPSPQVCFGYGDWSRRDGIKGHATGPVKGFVEALKKRATVLPMDEFRTSKLCSCCHKRLKQTPLFTKVRQIKDEEKEKVDYKIVITNNRNVLRCVNSRCEAHFWNRDVNAARNMLELMKVYFLNLGRMTAFMRGA</sequence>
<feature type="compositionally biased region" description="Basic residues" evidence="2">
    <location>
        <begin position="104"/>
        <end position="113"/>
    </location>
</feature>
<organism evidence="4 5">
    <name type="scientific">Phytophthora palmivora</name>
    <dbReference type="NCBI Taxonomy" id="4796"/>
    <lineage>
        <taxon>Eukaryota</taxon>
        <taxon>Sar</taxon>
        <taxon>Stramenopiles</taxon>
        <taxon>Oomycota</taxon>
        <taxon>Peronosporomycetes</taxon>
        <taxon>Peronosporales</taxon>
        <taxon>Peronosporaceae</taxon>
        <taxon>Phytophthora</taxon>
    </lineage>
</organism>
<dbReference type="Proteomes" id="UP000237271">
    <property type="component" value="Unassembled WGS sequence"/>
</dbReference>
<dbReference type="InterPro" id="IPR010095">
    <property type="entry name" value="Cas12f1-like_TNB"/>
</dbReference>
<accession>A0A2P4YN86</accession>
<name>A0A2P4YN86_9STRA</name>
<dbReference type="OrthoDB" id="119983at2759"/>
<evidence type="ECO:0000259" key="3">
    <source>
        <dbReference type="Pfam" id="PF07282"/>
    </source>
</evidence>
<dbReference type="GO" id="GO:0003677">
    <property type="term" value="F:DNA binding"/>
    <property type="evidence" value="ECO:0007669"/>
    <property type="project" value="UniProtKB-KW"/>
</dbReference>
<dbReference type="AlphaFoldDB" id="A0A2P4YN86"/>
<feature type="domain" description="Cas12f1-like TNB" evidence="3">
    <location>
        <begin position="671"/>
        <end position="749"/>
    </location>
</feature>
<evidence type="ECO:0000313" key="5">
    <source>
        <dbReference type="Proteomes" id="UP000237271"/>
    </source>
</evidence>
<dbReference type="EMBL" id="NCKW01001821">
    <property type="protein sequence ID" value="POM79240.1"/>
    <property type="molecule type" value="Genomic_DNA"/>
</dbReference>
<feature type="compositionally biased region" description="Acidic residues" evidence="2">
    <location>
        <begin position="122"/>
        <end position="132"/>
    </location>
</feature>
<evidence type="ECO:0000313" key="4">
    <source>
        <dbReference type="EMBL" id="POM79240.1"/>
    </source>
</evidence>
<evidence type="ECO:0000256" key="1">
    <source>
        <dbReference type="ARBA" id="ARBA00023125"/>
    </source>
</evidence>
<protein>
    <submittedName>
        <fullName evidence="4">DNA phosphorothioation-dependent restriction protein DptG</fullName>
    </submittedName>
</protein>